<evidence type="ECO:0000313" key="2">
    <source>
        <dbReference type="EMBL" id="GAP13831.1"/>
    </source>
</evidence>
<dbReference type="SUPFAM" id="SSF56601">
    <property type="entry name" value="beta-lactamase/transpeptidase-like"/>
    <property type="match status" value="1"/>
</dbReference>
<evidence type="ECO:0000259" key="1">
    <source>
        <dbReference type="Pfam" id="PF00144"/>
    </source>
</evidence>
<reference evidence="2" key="1">
    <citation type="submission" date="2015-07" db="EMBL/GenBank/DDBJ databases">
        <title>Draft Genome Sequences of Anaerolinea thermolimosa IMO-1, Bellilinea caldifistulae GOMI-1, Leptolinea tardivitalis YMTK-2, Levilinea saccharolytica KIBI-1,Longilinea arvoryzae KOME-1, Previously Described as Members of the Anaerolineaceae (Chloroflexi).</title>
        <authorList>
            <person name="Sekiguchi Y."/>
            <person name="Ohashi A."/>
            <person name="Matsuura N."/>
            <person name="Tourlousse M.D."/>
        </authorList>
    </citation>
    <scope>NUCLEOTIDE SEQUENCE [LARGE SCALE GENOMIC DNA]</scope>
    <source>
        <strain evidence="2">KOME-1</strain>
    </source>
</reference>
<dbReference type="AlphaFoldDB" id="A0A0S7B901"/>
<dbReference type="Pfam" id="PF00144">
    <property type="entry name" value="Beta-lactamase"/>
    <property type="match status" value="1"/>
</dbReference>
<gene>
    <name evidence="2" type="ORF">LARV_01587</name>
</gene>
<keyword evidence="3" id="KW-1185">Reference proteome</keyword>
<evidence type="ECO:0000313" key="3">
    <source>
        <dbReference type="Proteomes" id="UP000055060"/>
    </source>
</evidence>
<dbReference type="InterPro" id="IPR012338">
    <property type="entry name" value="Beta-lactam/transpept-like"/>
</dbReference>
<dbReference type="STRING" id="360412.LARV_01587"/>
<dbReference type="Proteomes" id="UP000055060">
    <property type="component" value="Unassembled WGS sequence"/>
</dbReference>
<dbReference type="PANTHER" id="PTHR46825:SF15">
    <property type="entry name" value="BETA-LACTAMASE-RELATED DOMAIN-CONTAINING PROTEIN"/>
    <property type="match status" value="1"/>
</dbReference>
<dbReference type="Gene3D" id="3.40.710.10">
    <property type="entry name" value="DD-peptidase/beta-lactamase superfamily"/>
    <property type="match status" value="1"/>
</dbReference>
<dbReference type="OrthoDB" id="119951at2"/>
<dbReference type="RefSeq" id="WP_083522412.1">
    <property type="nucleotide sequence ID" value="NZ_DF967972.1"/>
</dbReference>
<protein>
    <submittedName>
        <fullName evidence="2">Beta-lactamase class C and other penicillin binding proteins</fullName>
    </submittedName>
</protein>
<dbReference type="EMBL" id="DF967972">
    <property type="protein sequence ID" value="GAP13831.1"/>
    <property type="molecule type" value="Genomic_DNA"/>
</dbReference>
<name>A0A0S7B901_9CHLR</name>
<dbReference type="PANTHER" id="PTHR46825">
    <property type="entry name" value="D-ALANYL-D-ALANINE-CARBOXYPEPTIDASE/ENDOPEPTIDASE AMPH"/>
    <property type="match status" value="1"/>
</dbReference>
<dbReference type="InterPro" id="IPR001466">
    <property type="entry name" value="Beta-lactam-related"/>
</dbReference>
<accession>A0A0S7B901</accession>
<sequence>MTDETTFQELVDFIREAMPRWHVPGVAVGVHFQGCQWTAGLGVTSVDFPLPVNADTLFQIGSITKTVTATAAMRLVEKEQLSLDAPVRSLLPELDLADEDAAAQVTLRHLLTHTGGWAGDYFDDSGRGDDALARILPRLKRLEQLTPVGEVWAYNNAGFYIAGRMIELAAGKVYEEAARELVLDPLGMRACTYFPEDVMTRSFVVGHQLAGDQPRVAAPWAPARSCSPVGGLIATVGDLLAYARFHMGNGNGLLRPETLRQMQSRLVKADGARWVGLSWYITPYQTPAGEVEVIGHGGATNGQEALFRMVPQRDFAIAILTNSDGGDPLNTESLAFALDHFLGLRAKKAQPVEMPAGRVNEYLGSYDAQEATIVLYMQGKDLMARAVKKGGFPTPDSPPPPQPDPTRLVFLSPDHMRALDGLFTDKEMEVIRAKDGGIIWLRSSGRLFRRLPANA</sequence>
<feature type="domain" description="Beta-lactamase-related" evidence="1">
    <location>
        <begin position="13"/>
        <end position="330"/>
    </location>
</feature>
<proteinExistence type="predicted"/>
<organism evidence="2">
    <name type="scientific">Longilinea arvoryzae</name>
    <dbReference type="NCBI Taxonomy" id="360412"/>
    <lineage>
        <taxon>Bacteria</taxon>
        <taxon>Bacillati</taxon>
        <taxon>Chloroflexota</taxon>
        <taxon>Anaerolineae</taxon>
        <taxon>Anaerolineales</taxon>
        <taxon>Anaerolineaceae</taxon>
        <taxon>Longilinea</taxon>
    </lineage>
</organism>
<dbReference type="InterPro" id="IPR050491">
    <property type="entry name" value="AmpC-like"/>
</dbReference>